<organism evidence="2 3">
    <name type="scientific">Streptomyces hyaluromycini</name>
    <dbReference type="NCBI Taxonomy" id="1377993"/>
    <lineage>
        <taxon>Bacteria</taxon>
        <taxon>Bacillati</taxon>
        <taxon>Actinomycetota</taxon>
        <taxon>Actinomycetes</taxon>
        <taxon>Kitasatosporales</taxon>
        <taxon>Streptomycetaceae</taxon>
        <taxon>Streptomyces</taxon>
    </lineage>
</organism>
<name>A0ABV1X5X9_9ACTN</name>
<keyword evidence="3" id="KW-1185">Reference proteome</keyword>
<dbReference type="EMBL" id="JBEPEK010000330">
    <property type="protein sequence ID" value="MER7184421.1"/>
    <property type="molecule type" value="Genomic_DNA"/>
</dbReference>
<evidence type="ECO:0000313" key="3">
    <source>
        <dbReference type="Proteomes" id="UP001474181"/>
    </source>
</evidence>
<evidence type="ECO:0000313" key="2">
    <source>
        <dbReference type="EMBL" id="MER7184421.1"/>
    </source>
</evidence>
<keyword evidence="1" id="KW-0732">Signal</keyword>
<dbReference type="Proteomes" id="UP001474181">
    <property type="component" value="Unassembled WGS sequence"/>
</dbReference>
<dbReference type="RefSeq" id="WP_350786537.1">
    <property type="nucleotide sequence ID" value="NZ_JBEPEK010000330.1"/>
</dbReference>
<protein>
    <submittedName>
        <fullName evidence="2">Uncharacterized protein</fullName>
    </submittedName>
</protein>
<gene>
    <name evidence="2" type="ORF">ABT404_34000</name>
</gene>
<reference evidence="2 3" key="1">
    <citation type="submission" date="2024-06" db="EMBL/GenBank/DDBJ databases">
        <title>The Natural Products Discovery Center: Release of the First 8490 Sequenced Strains for Exploring Actinobacteria Biosynthetic Diversity.</title>
        <authorList>
            <person name="Kalkreuter E."/>
            <person name="Kautsar S.A."/>
            <person name="Yang D."/>
            <person name="Bader C.D."/>
            <person name="Teijaro C.N."/>
            <person name="Fluegel L."/>
            <person name="Davis C.M."/>
            <person name="Simpson J.R."/>
            <person name="Lauterbach L."/>
            <person name="Steele A.D."/>
            <person name="Gui C."/>
            <person name="Meng S."/>
            <person name="Li G."/>
            <person name="Viehrig K."/>
            <person name="Ye F."/>
            <person name="Su P."/>
            <person name="Kiefer A.F."/>
            <person name="Nichols A."/>
            <person name="Cepeda A.J."/>
            <person name="Yan W."/>
            <person name="Fan B."/>
            <person name="Jiang Y."/>
            <person name="Adhikari A."/>
            <person name="Zheng C.-J."/>
            <person name="Schuster L."/>
            <person name="Cowan T.M."/>
            <person name="Smanski M.J."/>
            <person name="Chevrette M.G."/>
            <person name="De Carvalho L.P.S."/>
            <person name="Shen B."/>
        </authorList>
    </citation>
    <scope>NUCLEOTIDE SEQUENCE [LARGE SCALE GENOMIC DNA]</scope>
    <source>
        <strain evidence="2 3">NPDC000234</strain>
    </source>
</reference>
<evidence type="ECO:0000256" key="1">
    <source>
        <dbReference type="SAM" id="SignalP"/>
    </source>
</evidence>
<feature type="chain" id="PRO_5045374834" evidence="1">
    <location>
        <begin position="24"/>
        <end position="200"/>
    </location>
</feature>
<accession>A0ABV1X5X9</accession>
<feature type="signal peptide" evidence="1">
    <location>
        <begin position="1"/>
        <end position="23"/>
    </location>
</feature>
<comment type="caution">
    <text evidence="2">The sequence shown here is derived from an EMBL/GenBank/DDBJ whole genome shotgun (WGS) entry which is preliminary data.</text>
</comment>
<proteinExistence type="predicted"/>
<sequence length="200" mass="20989">MLNTTIRHGAVLAATAGVLSALAAHGAAAAARPKDAATGYTCRNGAVSVSDAAGSAVPTAHKPGVPLYATLQLHNTENTALTKASYVFAIGNLMKNRGPAPHVQWRVGKGSWHAMALHWNSKTNGTLPLWNSQALALGTIPSRGTVTTEISVSFPKKSIKAVDYDFLDVHSGACGNTRLDWYPGNGFSYWPWKGTPGKPA</sequence>